<keyword evidence="13" id="KW-0325">Glycoprotein</keyword>
<evidence type="ECO:0000256" key="14">
    <source>
        <dbReference type="ARBA" id="ARBA00023224"/>
    </source>
</evidence>
<keyword evidence="9" id="KW-0175">Coiled coil</keyword>
<feature type="chain" id="PRO_5035935088" description="G-protein coupled receptors family 3 profile domain-containing protein" evidence="19">
    <location>
        <begin position="23"/>
        <end position="1026"/>
    </location>
</feature>
<dbReference type="CDD" id="cd06366">
    <property type="entry name" value="PBP1_GABAb_receptor"/>
    <property type="match status" value="1"/>
</dbReference>
<proteinExistence type="inferred from homology"/>
<comment type="similarity">
    <text evidence="1">Belongs to the G-protein coupled receptor 3 family. GABA-B receptor subfamily.</text>
</comment>
<evidence type="ECO:0000256" key="19">
    <source>
        <dbReference type="SAM" id="SignalP"/>
    </source>
</evidence>
<dbReference type="SUPFAM" id="SSF53822">
    <property type="entry name" value="Periplasmic binding protein-like I"/>
    <property type="match status" value="1"/>
</dbReference>
<dbReference type="PRINTS" id="PR01177">
    <property type="entry name" value="GABAB1RECPTR"/>
</dbReference>
<evidence type="ECO:0000256" key="10">
    <source>
        <dbReference type="ARBA" id="ARBA00023136"/>
    </source>
</evidence>
<keyword evidence="14" id="KW-0807">Transducer</keyword>
<keyword evidence="12" id="KW-0675">Receptor</keyword>
<dbReference type="GO" id="GO:0038039">
    <property type="term" value="C:G protein-coupled receptor heterodimeric complex"/>
    <property type="evidence" value="ECO:0007669"/>
    <property type="project" value="TreeGrafter"/>
</dbReference>
<evidence type="ECO:0000256" key="16">
    <source>
        <dbReference type="ARBA" id="ARBA00034104"/>
    </source>
</evidence>
<keyword evidence="11" id="KW-1015">Disulfide bond</keyword>
<evidence type="ECO:0000313" key="22">
    <source>
        <dbReference type="Proteomes" id="UP000678393"/>
    </source>
</evidence>
<feature type="transmembrane region" description="Helical" evidence="18">
    <location>
        <begin position="615"/>
        <end position="636"/>
    </location>
</feature>
<feature type="transmembrane region" description="Helical" evidence="18">
    <location>
        <begin position="737"/>
        <end position="759"/>
    </location>
</feature>
<evidence type="ECO:0000256" key="4">
    <source>
        <dbReference type="ARBA" id="ARBA00022692"/>
    </source>
</evidence>
<dbReference type="InterPro" id="IPR002455">
    <property type="entry name" value="GPCR3_GABA-B"/>
</dbReference>
<feature type="transmembrane region" description="Helical" evidence="18">
    <location>
        <begin position="709"/>
        <end position="731"/>
    </location>
</feature>
<gene>
    <name evidence="21" type="ORF">CUNI_LOCUS178</name>
</gene>
<dbReference type="EMBL" id="CAJHNH020000016">
    <property type="protein sequence ID" value="CAG5114620.1"/>
    <property type="molecule type" value="Genomic_DNA"/>
</dbReference>
<dbReference type="PRINTS" id="PR00248">
    <property type="entry name" value="GPCRMGR"/>
</dbReference>
<accession>A0A8S3YI56</accession>
<evidence type="ECO:0000256" key="8">
    <source>
        <dbReference type="ARBA" id="ARBA00023040"/>
    </source>
</evidence>
<dbReference type="InterPro" id="IPR001828">
    <property type="entry name" value="ANF_lig-bd_rcpt"/>
</dbReference>
<dbReference type="PRINTS" id="PR01176">
    <property type="entry name" value="GABABRECEPTR"/>
</dbReference>
<keyword evidence="7" id="KW-0770">Synapse</keyword>
<evidence type="ECO:0000256" key="15">
    <source>
        <dbReference type="ARBA" id="ARBA00023257"/>
    </source>
</evidence>
<feature type="domain" description="G-protein coupled receptors family 3 profile" evidence="20">
    <location>
        <begin position="509"/>
        <end position="762"/>
    </location>
</feature>
<feature type="signal peptide" evidence="19">
    <location>
        <begin position="1"/>
        <end position="22"/>
    </location>
</feature>
<dbReference type="Proteomes" id="UP000678393">
    <property type="component" value="Unassembled WGS sequence"/>
</dbReference>
<dbReference type="Gene3D" id="3.40.50.2300">
    <property type="match status" value="2"/>
</dbReference>
<keyword evidence="5 19" id="KW-0732">Signal</keyword>
<dbReference type="FunFam" id="3.40.50.2300:FF:000072">
    <property type="entry name" value="Gamma-aminobutyric acid type B receptor subunit 2"/>
    <property type="match status" value="1"/>
</dbReference>
<feature type="transmembrane region" description="Helical" evidence="18">
    <location>
        <begin position="674"/>
        <end position="694"/>
    </location>
</feature>
<dbReference type="Pfam" id="PF01094">
    <property type="entry name" value="ANF_receptor"/>
    <property type="match status" value="1"/>
</dbReference>
<keyword evidence="15" id="KW-0628">Postsynaptic cell membrane</keyword>
<feature type="transmembrane region" description="Helical" evidence="18">
    <location>
        <begin position="574"/>
        <end position="595"/>
    </location>
</feature>
<dbReference type="InterPro" id="IPR028082">
    <property type="entry name" value="Peripla_BP_I"/>
</dbReference>
<dbReference type="InterPro" id="IPR000337">
    <property type="entry name" value="GPCR_3"/>
</dbReference>
<keyword evidence="6 18" id="KW-1133">Transmembrane helix</keyword>
<comment type="caution">
    <text evidence="21">The sequence shown here is derived from an EMBL/GenBank/DDBJ whole genome shotgun (WGS) entry which is preliminary data.</text>
</comment>
<evidence type="ECO:0000256" key="12">
    <source>
        <dbReference type="ARBA" id="ARBA00023170"/>
    </source>
</evidence>
<evidence type="ECO:0000256" key="2">
    <source>
        <dbReference type="ARBA" id="ARBA00022475"/>
    </source>
</evidence>
<dbReference type="CDD" id="cd15047">
    <property type="entry name" value="7tmC_GABA-B-like"/>
    <property type="match status" value="1"/>
</dbReference>
<evidence type="ECO:0000256" key="6">
    <source>
        <dbReference type="ARBA" id="ARBA00022989"/>
    </source>
</evidence>
<feature type="transmembrane region" description="Helical" evidence="18">
    <location>
        <begin position="543"/>
        <end position="562"/>
    </location>
</feature>
<keyword evidence="2" id="KW-1003">Cell membrane</keyword>
<dbReference type="GO" id="GO:0045211">
    <property type="term" value="C:postsynaptic membrane"/>
    <property type="evidence" value="ECO:0007669"/>
    <property type="project" value="UniProtKB-SubCell"/>
</dbReference>
<dbReference type="PANTHER" id="PTHR10519:SF20">
    <property type="entry name" value="G-PROTEIN COUPLED RECEPTOR 156-RELATED"/>
    <property type="match status" value="1"/>
</dbReference>
<evidence type="ECO:0000256" key="7">
    <source>
        <dbReference type="ARBA" id="ARBA00023018"/>
    </source>
</evidence>
<keyword evidence="8" id="KW-0297">G-protein coupled receptor</keyword>
<feature type="transmembrane region" description="Helical" evidence="18">
    <location>
        <begin position="502"/>
        <end position="523"/>
    </location>
</feature>
<organism evidence="21 22">
    <name type="scientific">Candidula unifasciata</name>
    <dbReference type="NCBI Taxonomy" id="100452"/>
    <lineage>
        <taxon>Eukaryota</taxon>
        <taxon>Metazoa</taxon>
        <taxon>Spiralia</taxon>
        <taxon>Lophotrochozoa</taxon>
        <taxon>Mollusca</taxon>
        <taxon>Gastropoda</taxon>
        <taxon>Heterobranchia</taxon>
        <taxon>Euthyneura</taxon>
        <taxon>Panpulmonata</taxon>
        <taxon>Eupulmonata</taxon>
        <taxon>Stylommatophora</taxon>
        <taxon>Helicina</taxon>
        <taxon>Helicoidea</taxon>
        <taxon>Geomitridae</taxon>
        <taxon>Candidula</taxon>
    </lineage>
</organism>
<evidence type="ECO:0000256" key="5">
    <source>
        <dbReference type="ARBA" id="ARBA00022729"/>
    </source>
</evidence>
<keyword evidence="4 18" id="KW-0812">Transmembrane</keyword>
<reference evidence="21" key="1">
    <citation type="submission" date="2021-04" db="EMBL/GenBank/DDBJ databases">
        <authorList>
            <consortium name="Molecular Ecology Group"/>
        </authorList>
    </citation>
    <scope>NUCLEOTIDE SEQUENCE</scope>
</reference>
<dbReference type="AlphaFoldDB" id="A0A8S3YI56"/>
<dbReference type="Pfam" id="PF00003">
    <property type="entry name" value="7tm_3"/>
    <property type="match status" value="1"/>
</dbReference>
<evidence type="ECO:0000256" key="3">
    <source>
        <dbReference type="ARBA" id="ARBA00022553"/>
    </source>
</evidence>
<sequence length="1026" mass="115550">MGNPSVVILFLFITSWLFLTSACPHMKNSFNMSQSNTDTRVILNIMGFFAMTGIYPAGMSYLPASLLAIKHINNKMDILPGYKLKLNAHDTMCDESQGLEAFYKEVYNPNRTSIMTLGATCSHVTEATAQVSTLWNITQISYSSISPHLSNRDIFKTFFRVMTPEQNLTVGRIKIMQEFSWKKVHIVYENFKLFSTLDEYMKQDLDRNQIDVISNEMFTTLKPRDTVLALKKNDARIIILNMYEAQARQIICAMYNLEGSQTWYKKLVWFLPYFYDRSWIYSQSSQDNCSTEQILEVLGNYFSVGSPSYLKDENYRTILNMSASEFYQTYMNGNLYSNILGDIPEQFSSLYSQGAKTNLFCIQRAPEAYDAMWVIALALNNTLTAMIQNKSSVCLEDFRYRNETFWKFLEAGMMKVSFNASTGPFSFNANKERITDIEIWQYVNNNSTSHDGSLVVVGKCQFLEASSWDCRVFKDKVYWASGKVPVDGVQTQIRTLQVDPRIVSTVCGIASLGIVLSLGLLVFNTVHRDHRVIKMSSPRLNNVILVGCILGYSNILVLDIQGEDTGIVCVVRTFTLVLSFSLTFGALFAKTWRVYEIFAAGAKVLNTRMLRDSSLFLIVTILILVNCLTLVGWVVASPQKPSLVVISMTPATENNDVNYTNVFQRCDSTYRRQFTWALVAIQGGVILLGTYLAIQTRKVTFPDLNDSKWIALCIYNVVVLGPIGIVVVMVTEDKPEINYVLEAGMLILVTTMTQCLIFVPKMIAYKKHNRKHTQSLDITFKLRNMDEILGIFTLEPNNLDRDTTGASKPKETSGSCEVSQQTDFSGIACNDTCPCALKDTEINPQENSTCQKATNVENGKETNERTHMSVLFQRINSKHNTNLKPSGLNNGKLQACDYSLDSVNIQRSRSDSSLDVDSASGIVPQGDEPKPPDVESSMGNDDDKVAVFWGNLTLQESNSFSSKHEDSQRLVLDTIKVKAELKVSSKLGLQASWREWPGHLNNAQQICELLSRLKQVVEAGQGEMKT</sequence>
<evidence type="ECO:0000256" key="17">
    <source>
        <dbReference type="SAM" id="MobiDB-lite"/>
    </source>
</evidence>
<dbReference type="PANTHER" id="PTHR10519">
    <property type="entry name" value="GABA-B RECEPTOR"/>
    <property type="match status" value="1"/>
</dbReference>
<feature type="region of interest" description="Disordered" evidence="17">
    <location>
        <begin position="909"/>
        <end position="942"/>
    </location>
</feature>
<evidence type="ECO:0000259" key="20">
    <source>
        <dbReference type="PROSITE" id="PS50259"/>
    </source>
</evidence>
<evidence type="ECO:0000256" key="11">
    <source>
        <dbReference type="ARBA" id="ARBA00023157"/>
    </source>
</evidence>
<name>A0A8S3YI56_9EUPU</name>
<protein>
    <recommendedName>
        <fullName evidence="20">G-protein coupled receptors family 3 profile domain-containing protein</fullName>
    </recommendedName>
</protein>
<dbReference type="GO" id="GO:0007214">
    <property type="term" value="P:gamma-aminobutyric acid signaling pathway"/>
    <property type="evidence" value="ECO:0007669"/>
    <property type="project" value="TreeGrafter"/>
</dbReference>
<dbReference type="PROSITE" id="PS50259">
    <property type="entry name" value="G_PROTEIN_RECEP_F3_4"/>
    <property type="match status" value="1"/>
</dbReference>
<dbReference type="InterPro" id="IPR017978">
    <property type="entry name" value="GPCR_3_C"/>
</dbReference>
<dbReference type="OrthoDB" id="10056676at2759"/>
<evidence type="ECO:0000256" key="18">
    <source>
        <dbReference type="SAM" id="Phobius"/>
    </source>
</evidence>
<evidence type="ECO:0000313" key="21">
    <source>
        <dbReference type="EMBL" id="CAG5114620.1"/>
    </source>
</evidence>
<feature type="compositionally biased region" description="Low complexity" evidence="17">
    <location>
        <begin position="911"/>
        <end position="920"/>
    </location>
</feature>
<evidence type="ECO:0000256" key="13">
    <source>
        <dbReference type="ARBA" id="ARBA00023180"/>
    </source>
</evidence>
<evidence type="ECO:0000256" key="9">
    <source>
        <dbReference type="ARBA" id="ARBA00023054"/>
    </source>
</evidence>
<evidence type="ECO:0000256" key="1">
    <source>
        <dbReference type="ARBA" id="ARBA00008991"/>
    </source>
</evidence>
<keyword evidence="22" id="KW-1185">Reference proteome</keyword>
<keyword evidence="10 18" id="KW-0472">Membrane</keyword>
<dbReference type="GO" id="GO:0004965">
    <property type="term" value="F:G protein-coupled GABA receptor activity"/>
    <property type="evidence" value="ECO:0007669"/>
    <property type="project" value="InterPro"/>
</dbReference>
<comment type="subcellular location">
    <subcellularLocation>
        <location evidence="16">Postsynaptic cell membrane</location>
        <topology evidence="16">Multi-pass membrane protein</topology>
    </subcellularLocation>
</comment>
<keyword evidence="3" id="KW-0597">Phosphoprotein</keyword>